<proteinExistence type="predicted"/>
<dbReference type="GO" id="GO:0016567">
    <property type="term" value="P:protein ubiquitination"/>
    <property type="evidence" value="ECO:0007669"/>
    <property type="project" value="UniProtKB-UniPathway"/>
</dbReference>
<feature type="domain" description="BTB" evidence="8">
    <location>
        <begin position="17"/>
        <end position="84"/>
    </location>
</feature>
<dbReference type="SUPFAM" id="SSF50965">
    <property type="entry name" value="Galactose oxidase, central domain"/>
    <property type="match status" value="1"/>
</dbReference>
<comment type="function">
    <text evidence="7">Probable substrate-specific adapter of an E3 ubiquitin-protein ligase complex which mediates the ubiquitination and subsequent proteasomal degradation of target proteins. May have a role in synapse differentiation and growth.</text>
</comment>
<evidence type="ECO:0000256" key="5">
    <source>
        <dbReference type="ARBA" id="ARBA00022786"/>
    </source>
</evidence>
<dbReference type="Pfam" id="PF00651">
    <property type="entry name" value="BTB"/>
    <property type="match status" value="1"/>
</dbReference>
<dbReference type="SMART" id="SM00612">
    <property type="entry name" value="Kelch"/>
    <property type="match status" value="6"/>
</dbReference>
<comment type="caution">
    <text evidence="9">The sequence shown here is derived from an EMBL/GenBank/DDBJ whole genome shotgun (WGS) entry which is preliminary data.</text>
</comment>
<evidence type="ECO:0000256" key="1">
    <source>
        <dbReference type="ARBA" id="ARBA00004906"/>
    </source>
</evidence>
<dbReference type="PANTHER" id="PTHR24412:SF35">
    <property type="entry name" value="ACTIN-BINDING PROTEIN IPP"/>
    <property type="match status" value="1"/>
</dbReference>
<evidence type="ECO:0000313" key="9">
    <source>
        <dbReference type="EMBL" id="ODN01932.1"/>
    </source>
</evidence>
<keyword evidence="6" id="KW-0009">Actin-binding</keyword>
<evidence type="ECO:0000256" key="2">
    <source>
        <dbReference type="ARBA" id="ARBA00013699"/>
    </source>
</evidence>
<dbReference type="SUPFAM" id="SSF54695">
    <property type="entry name" value="POZ domain"/>
    <property type="match status" value="1"/>
</dbReference>
<dbReference type="Gene3D" id="3.30.710.10">
    <property type="entry name" value="Potassium Channel Kv1.1, Chain A"/>
    <property type="match status" value="1"/>
</dbReference>
<dbReference type="InterPro" id="IPR011705">
    <property type="entry name" value="BACK"/>
</dbReference>
<dbReference type="Pfam" id="PF07707">
    <property type="entry name" value="BACK"/>
    <property type="match status" value="1"/>
</dbReference>
<dbReference type="Gene3D" id="1.25.40.420">
    <property type="match status" value="1"/>
</dbReference>
<dbReference type="Proteomes" id="UP000094527">
    <property type="component" value="Unassembled WGS sequence"/>
</dbReference>
<evidence type="ECO:0000313" key="10">
    <source>
        <dbReference type="Proteomes" id="UP000094527"/>
    </source>
</evidence>
<evidence type="ECO:0000256" key="4">
    <source>
        <dbReference type="ARBA" id="ARBA00022737"/>
    </source>
</evidence>
<dbReference type="InterPro" id="IPR000210">
    <property type="entry name" value="BTB/POZ_dom"/>
</dbReference>
<dbReference type="OMA" id="CFEVLSN"/>
<name>A0A1D2N9K3_ORCCI</name>
<evidence type="ECO:0000259" key="8">
    <source>
        <dbReference type="PROSITE" id="PS50097"/>
    </source>
</evidence>
<dbReference type="UniPathway" id="UPA00143"/>
<dbReference type="AlphaFoldDB" id="A0A1D2N9K3"/>
<dbReference type="GO" id="GO:0003779">
    <property type="term" value="F:actin binding"/>
    <property type="evidence" value="ECO:0007669"/>
    <property type="project" value="UniProtKB-KW"/>
</dbReference>
<dbReference type="InterPro" id="IPR006652">
    <property type="entry name" value="Kelch_1"/>
</dbReference>
<evidence type="ECO:0000256" key="3">
    <source>
        <dbReference type="ARBA" id="ARBA00022441"/>
    </source>
</evidence>
<dbReference type="SMART" id="SM00225">
    <property type="entry name" value="BTB"/>
    <property type="match status" value="1"/>
</dbReference>
<organism evidence="9 10">
    <name type="scientific">Orchesella cincta</name>
    <name type="common">Springtail</name>
    <name type="synonym">Podura cincta</name>
    <dbReference type="NCBI Taxonomy" id="48709"/>
    <lineage>
        <taxon>Eukaryota</taxon>
        <taxon>Metazoa</taxon>
        <taxon>Ecdysozoa</taxon>
        <taxon>Arthropoda</taxon>
        <taxon>Hexapoda</taxon>
        <taxon>Collembola</taxon>
        <taxon>Entomobryomorpha</taxon>
        <taxon>Entomobryoidea</taxon>
        <taxon>Orchesellidae</taxon>
        <taxon>Orchesellinae</taxon>
        <taxon>Orchesella</taxon>
    </lineage>
</organism>
<dbReference type="Gene3D" id="2.120.10.80">
    <property type="entry name" value="Kelch-type beta propeller"/>
    <property type="match status" value="2"/>
</dbReference>
<dbReference type="InterPro" id="IPR015915">
    <property type="entry name" value="Kelch-typ_b-propeller"/>
</dbReference>
<gene>
    <name evidence="9" type="ORF">Ocin01_04733</name>
</gene>
<keyword evidence="5" id="KW-0833">Ubl conjugation pathway</keyword>
<reference evidence="9 10" key="1">
    <citation type="journal article" date="2016" name="Genome Biol. Evol.">
        <title>Gene Family Evolution Reflects Adaptation to Soil Environmental Stressors in the Genome of the Collembolan Orchesella cincta.</title>
        <authorList>
            <person name="Faddeeva-Vakhrusheva A."/>
            <person name="Derks M.F."/>
            <person name="Anvar S.Y."/>
            <person name="Agamennone V."/>
            <person name="Suring W."/>
            <person name="Smit S."/>
            <person name="van Straalen N.M."/>
            <person name="Roelofs D."/>
        </authorList>
    </citation>
    <scope>NUCLEOTIDE SEQUENCE [LARGE SCALE GENOMIC DNA]</scope>
    <source>
        <tissue evidence="9">Mixed pool</tissue>
    </source>
</reference>
<sequence length="559" mass="62964">MKMLQNLYDLWQAECFCDVEIVCDEEVFKVHRMILSSSSSYFRAMFTGGMSEETKNRVELKTISAATFSNILSFIYTGQIFLSANSVQEVLTAADMLGIFDVVESCTDYLKNELHPSNAIGIYRFAEGHNCENLEKAALSYVHRHFPQVCESEEFLDTPKDIVIQFIESEHVKVDSEFQVLCAALRWLCHDLIERKPYVFEVLSRIRLSLVPSRLLQDCIDKLADVSIQIALKSVQRDALMRKGSLANLVAQPRKSAKKHVYVFGGSKREVGTGWKQLSEATLSSVVCFDTFQKCWTDVTPMDIERILPGVAALEGLIYVVGGEQESKILANGEVYSPQEDQWTPIAAMVIPRCAFGLTSWENYLFAFGGWVGEDIGGSIERYDPYSNEWTMIGNMAEPRFSMGICSYEGLIYIVGGCTHTQRHLRDLCSYNPVTNEWTTLKSMKYPRSQFGLVVLDNSLYVIGGSSKHAEVLKSVEKYSFDDDKWTEVACMSVGRANPAVGAVDGKIYSIGGDHSLEQNFFRAQVTLSSMEVYDPLYDVWENCDDLQESRSEAGYIVI</sequence>
<dbReference type="Pfam" id="PF24681">
    <property type="entry name" value="Kelch_KLHDC2_KLHL20_DRC7"/>
    <property type="match status" value="1"/>
</dbReference>
<evidence type="ECO:0000256" key="7">
    <source>
        <dbReference type="ARBA" id="ARBA00043912"/>
    </source>
</evidence>
<dbReference type="SMART" id="SM00875">
    <property type="entry name" value="BACK"/>
    <property type="match status" value="1"/>
</dbReference>
<dbReference type="PANTHER" id="PTHR24412">
    <property type="entry name" value="KELCH PROTEIN"/>
    <property type="match status" value="1"/>
</dbReference>
<comment type="pathway">
    <text evidence="1">Protein modification; protein ubiquitination.</text>
</comment>
<dbReference type="PIRSF" id="PIRSF037037">
    <property type="entry name" value="Kelch-like_protein_gigaxonin"/>
    <property type="match status" value="1"/>
</dbReference>
<dbReference type="PROSITE" id="PS50097">
    <property type="entry name" value="BTB"/>
    <property type="match status" value="1"/>
</dbReference>
<protein>
    <recommendedName>
        <fullName evidence="2">Kelch-like protein diablo</fullName>
    </recommendedName>
</protein>
<dbReference type="InterPro" id="IPR011333">
    <property type="entry name" value="SKP1/BTB/POZ_sf"/>
</dbReference>
<keyword evidence="3" id="KW-0880">Kelch repeat</keyword>
<dbReference type="InterPro" id="IPR017096">
    <property type="entry name" value="BTB-kelch_protein"/>
</dbReference>
<dbReference type="Pfam" id="PF01344">
    <property type="entry name" value="Kelch_1"/>
    <property type="match status" value="1"/>
</dbReference>
<dbReference type="InterPro" id="IPR011043">
    <property type="entry name" value="Gal_Oxase/kelch_b-propeller"/>
</dbReference>
<dbReference type="STRING" id="48709.A0A1D2N9K3"/>
<dbReference type="OrthoDB" id="1022638at2759"/>
<keyword evidence="10" id="KW-1185">Reference proteome</keyword>
<accession>A0A1D2N9K3</accession>
<keyword evidence="4" id="KW-0677">Repeat</keyword>
<dbReference type="EMBL" id="LJIJ01000133">
    <property type="protein sequence ID" value="ODN01932.1"/>
    <property type="molecule type" value="Genomic_DNA"/>
</dbReference>
<evidence type="ECO:0000256" key="6">
    <source>
        <dbReference type="ARBA" id="ARBA00023203"/>
    </source>
</evidence>
<dbReference type="FunFam" id="1.25.40.420:FF:000001">
    <property type="entry name" value="Kelch-like family member 12"/>
    <property type="match status" value="1"/>
</dbReference>